<sequence length="249" mass="27989">MDQISDASQRASPRRTYSGMDSDWVHVEGPPDWRPTIEIRDNSARRAANQPPNSPTFSEFLPEHPIQHSPAIPYDEPKYFSSNDSDSGDTEVAGPSNSSHTYPPPIIAVNNNFYLRSREVSREPSECHSLFSASYTPTISSINTSVRESESVARHLRQYSASPHPITEPSSSSNLDHLPSLRRQPVLGYFNRVGTWLSSTWEITRKQEFAYQVDWESSVPPNDYIPDINHVSSSQIEAPDDDSQTEIGK</sequence>
<protein>
    <submittedName>
        <fullName evidence="2">Uncharacterized protein</fullName>
    </submittedName>
</protein>
<keyword evidence="3" id="KW-1185">Reference proteome</keyword>
<feature type="compositionally biased region" description="Acidic residues" evidence="1">
    <location>
        <begin position="238"/>
        <end position="249"/>
    </location>
</feature>
<name>A0A9P6D5N9_9AGAR</name>
<feature type="compositionally biased region" description="Polar residues" evidence="1">
    <location>
        <begin position="1"/>
        <end position="11"/>
    </location>
</feature>
<dbReference type="EMBL" id="MU155146">
    <property type="protein sequence ID" value="KAF9484195.1"/>
    <property type="molecule type" value="Genomic_DNA"/>
</dbReference>
<feature type="region of interest" description="Disordered" evidence="1">
    <location>
        <begin position="1"/>
        <end position="104"/>
    </location>
</feature>
<evidence type="ECO:0000313" key="3">
    <source>
        <dbReference type="Proteomes" id="UP000807469"/>
    </source>
</evidence>
<accession>A0A9P6D5N9</accession>
<evidence type="ECO:0000256" key="1">
    <source>
        <dbReference type="SAM" id="MobiDB-lite"/>
    </source>
</evidence>
<evidence type="ECO:0000313" key="2">
    <source>
        <dbReference type="EMBL" id="KAF9484195.1"/>
    </source>
</evidence>
<reference evidence="2" key="1">
    <citation type="submission" date="2020-11" db="EMBL/GenBank/DDBJ databases">
        <authorList>
            <consortium name="DOE Joint Genome Institute"/>
            <person name="Ahrendt S."/>
            <person name="Riley R."/>
            <person name="Andreopoulos W."/>
            <person name="Labutti K."/>
            <person name="Pangilinan J."/>
            <person name="Ruiz-Duenas F.J."/>
            <person name="Barrasa J.M."/>
            <person name="Sanchez-Garcia M."/>
            <person name="Camarero S."/>
            <person name="Miyauchi S."/>
            <person name="Serrano A."/>
            <person name="Linde D."/>
            <person name="Babiker R."/>
            <person name="Drula E."/>
            <person name="Ayuso-Fernandez I."/>
            <person name="Pacheco R."/>
            <person name="Padilla G."/>
            <person name="Ferreira P."/>
            <person name="Barriuso J."/>
            <person name="Kellner H."/>
            <person name="Castanera R."/>
            <person name="Alfaro M."/>
            <person name="Ramirez L."/>
            <person name="Pisabarro A.G."/>
            <person name="Kuo A."/>
            <person name="Tritt A."/>
            <person name="Lipzen A."/>
            <person name="He G."/>
            <person name="Yan M."/>
            <person name="Ng V."/>
            <person name="Cullen D."/>
            <person name="Martin F."/>
            <person name="Rosso M.-N."/>
            <person name="Henrissat B."/>
            <person name="Hibbett D."/>
            <person name="Martinez A.T."/>
            <person name="Grigoriev I.V."/>
        </authorList>
    </citation>
    <scope>NUCLEOTIDE SEQUENCE</scope>
    <source>
        <strain evidence="2">CIRM-BRFM 674</strain>
    </source>
</reference>
<dbReference type="AlphaFoldDB" id="A0A9P6D5N9"/>
<feature type="compositionally biased region" description="Basic and acidic residues" evidence="1">
    <location>
        <begin position="23"/>
        <end position="44"/>
    </location>
</feature>
<gene>
    <name evidence="2" type="ORF">BDN70DRAFT_928614</name>
</gene>
<proteinExistence type="predicted"/>
<feature type="region of interest" description="Disordered" evidence="1">
    <location>
        <begin position="222"/>
        <end position="249"/>
    </location>
</feature>
<organism evidence="2 3">
    <name type="scientific">Pholiota conissans</name>
    <dbReference type="NCBI Taxonomy" id="109636"/>
    <lineage>
        <taxon>Eukaryota</taxon>
        <taxon>Fungi</taxon>
        <taxon>Dikarya</taxon>
        <taxon>Basidiomycota</taxon>
        <taxon>Agaricomycotina</taxon>
        <taxon>Agaricomycetes</taxon>
        <taxon>Agaricomycetidae</taxon>
        <taxon>Agaricales</taxon>
        <taxon>Agaricineae</taxon>
        <taxon>Strophariaceae</taxon>
        <taxon>Pholiota</taxon>
    </lineage>
</organism>
<comment type="caution">
    <text evidence="2">The sequence shown here is derived from an EMBL/GenBank/DDBJ whole genome shotgun (WGS) entry which is preliminary data.</text>
</comment>
<dbReference type="Proteomes" id="UP000807469">
    <property type="component" value="Unassembled WGS sequence"/>
</dbReference>